<keyword evidence="3" id="KW-1185">Reference proteome</keyword>
<dbReference type="Proteomes" id="UP000076727">
    <property type="component" value="Unassembled WGS sequence"/>
</dbReference>
<dbReference type="EMBL" id="KV429292">
    <property type="protein sequence ID" value="KZT63067.1"/>
    <property type="molecule type" value="Genomic_DNA"/>
</dbReference>
<reference evidence="2 3" key="1">
    <citation type="journal article" date="2016" name="Mol. Biol. Evol.">
        <title>Comparative Genomics of Early-Diverging Mushroom-Forming Fungi Provides Insights into the Origins of Lignocellulose Decay Capabilities.</title>
        <authorList>
            <person name="Nagy L.G."/>
            <person name="Riley R."/>
            <person name="Tritt A."/>
            <person name="Adam C."/>
            <person name="Daum C."/>
            <person name="Floudas D."/>
            <person name="Sun H."/>
            <person name="Yadav J.S."/>
            <person name="Pangilinan J."/>
            <person name="Larsson K.H."/>
            <person name="Matsuura K."/>
            <person name="Barry K."/>
            <person name="Labutti K."/>
            <person name="Kuo R."/>
            <person name="Ohm R.A."/>
            <person name="Bhattacharya S.S."/>
            <person name="Shirouzu T."/>
            <person name="Yoshinaga Y."/>
            <person name="Martin F.M."/>
            <person name="Grigoriev I.V."/>
            <person name="Hibbett D.S."/>
        </authorList>
    </citation>
    <scope>NUCLEOTIDE SEQUENCE [LARGE SCALE GENOMIC DNA]</scope>
    <source>
        <strain evidence="2 3">L-15889</strain>
    </source>
</reference>
<evidence type="ECO:0000313" key="2">
    <source>
        <dbReference type="EMBL" id="KZT63067.1"/>
    </source>
</evidence>
<feature type="region of interest" description="Disordered" evidence="1">
    <location>
        <begin position="1"/>
        <end position="37"/>
    </location>
</feature>
<dbReference type="AlphaFoldDB" id="A0A165KFE6"/>
<sequence>MSLDGQSQQEQPGCEPTSHPPFAQERLMCPGHASPPETRAMLSEVWALALRRPEQMALR</sequence>
<evidence type="ECO:0000256" key="1">
    <source>
        <dbReference type="SAM" id="MobiDB-lite"/>
    </source>
</evidence>
<organism evidence="2 3">
    <name type="scientific">Daedalea quercina L-15889</name>
    <dbReference type="NCBI Taxonomy" id="1314783"/>
    <lineage>
        <taxon>Eukaryota</taxon>
        <taxon>Fungi</taxon>
        <taxon>Dikarya</taxon>
        <taxon>Basidiomycota</taxon>
        <taxon>Agaricomycotina</taxon>
        <taxon>Agaricomycetes</taxon>
        <taxon>Polyporales</taxon>
        <taxon>Fomitopsis</taxon>
    </lineage>
</organism>
<feature type="compositionally biased region" description="Polar residues" evidence="1">
    <location>
        <begin position="1"/>
        <end position="11"/>
    </location>
</feature>
<evidence type="ECO:0000313" key="3">
    <source>
        <dbReference type="Proteomes" id="UP000076727"/>
    </source>
</evidence>
<name>A0A165KFE6_9APHY</name>
<proteinExistence type="predicted"/>
<gene>
    <name evidence="2" type="ORF">DAEQUDRAFT_770964</name>
</gene>
<protein>
    <submittedName>
        <fullName evidence="2">Uncharacterized protein</fullName>
    </submittedName>
</protein>
<accession>A0A165KFE6</accession>